<name>A0A0D7F2M1_RHOPL</name>
<feature type="domain" description="ABC-three component systems C-terminal" evidence="1">
    <location>
        <begin position="73"/>
        <end position="184"/>
    </location>
</feature>
<evidence type="ECO:0000313" key="2">
    <source>
        <dbReference type="EMBL" id="KIZ47323.1"/>
    </source>
</evidence>
<sequence>MGPFVDQRDASADGDIVGRDKIENHFHGDRRLGVVEELLTKLQAEIEQNCQIRHTVEALAHFHTRRSRDGIDGLEAKLKAGNRDDEYYDALEKKELFAKLLEKWSLYASAQEIFAYLLAKTDYEFNQFVHPQIELLTRIQINQIVKEHIVVPTVGECGGAVFTINHSTAMGMIYWLAEQCFIRWHK</sequence>
<gene>
    <name evidence="2" type="ORF">OO17_04910</name>
</gene>
<organism evidence="2 3">
    <name type="scientific">Rhodopseudomonas palustris</name>
    <dbReference type="NCBI Taxonomy" id="1076"/>
    <lineage>
        <taxon>Bacteria</taxon>
        <taxon>Pseudomonadati</taxon>
        <taxon>Pseudomonadota</taxon>
        <taxon>Alphaproteobacteria</taxon>
        <taxon>Hyphomicrobiales</taxon>
        <taxon>Nitrobacteraceae</taxon>
        <taxon>Rhodopseudomonas</taxon>
    </lineage>
</organism>
<dbReference type="EMBL" id="JXXE01000091">
    <property type="protein sequence ID" value="KIZ47323.1"/>
    <property type="molecule type" value="Genomic_DNA"/>
</dbReference>
<comment type="caution">
    <text evidence="2">The sequence shown here is derived from an EMBL/GenBank/DDBJ whole genome shotgun (WGS) entry which is preliminary data.</text>
</comment>
<dbReference type="InterPro" id="IPR046911">
    <property type="entry name" value="ABC-3C_CTD9"/>
</dbReference>
<reference evidence="2 3" key="1">
    <citation type="submission" date="2014-11" db="EMBL/GenBank/DDBJ databases">
        <title>Genomics and ecophysiology of heterotrophic nitrogen fixing bacteria isolated from estuarine surface water.</title>
        <authorList>
            <person name="Bentzon-Tilia M."/>
            <person name="Severin I."/>
            <person name="Hansen L.H."/>
            <person name="Riemann L."/>
        </authorList>
    </citation>
    <scope>NUCLEOTIDE SEQUENCE [LARGE SCALE GENOMIC DNA]</scope>
    <source>
        <strain evidence="2 3">BAL398</strain>
    </source>
</reference>
<accession>A0A0D7F2M1</accession>
<protein>
    <recommendedName>
        <fullName evidence="1">ABC-three component systems C-terminal domain-containing protein</fullName>
    </recommendedName>
</protein>
<dbReference type="PATRIC" id="fig|1076.23.peg.65"/>
<dbReference type="OrthoDB" id="7366506at2"/>
<dbReference type="RefSeq" id="WP_044406492.1">
    <property type="nucleotide sequence ID" value="NZ_JXXE01000091.1"/>
</dbReference>
<evidence type="ECO:0000259" key="1">
    <source>
        <dbReference type="Pfam" id="PF20285"/>
    </source>
</evidence>
<evidence type="ECO:0000313" key="3">
    <source>
        <dbReference type="Proteomes" id="UP000032515"/>
    </source>
</evidence>
<dbReference type="Proteomes" id="UP000032515">
    <property type="component" value="Unassembled WGS sequence"/>
</dbReference>
<proteinExistence type="predicted"/>
<dbReference type="AlphaFoldDB" id="A0A0D7F2M1"/>
<dbReference type="Pfam" id="PF20285">
    <property type="entry name" value="CTD9"/>
    <property type="match status" value="1"/>
</dbReference>